<dbReference type="AlphaFoldDB" id="A0A6N8HYY4"/>
<sequence length="86" mass="10089">MKNNDYLKGNRQNRWEIHYCKHIDVLIVRNGFGETVGVYDAKQLAEKWFAAGSDMFFALYGFNWIPPVWMQDRVRGGRKGRGRYGS</sequence>
<dbReference type="EMBL" id="VWXL01000052">
    <property type="protein sequence ID" value="MVB11061.1"/>
    <property type="molecule type" value="Genomic_DNA"/>
</dbReference>
<accession>A0A6N8HYY4</accession>
<organism evidence="1 2">
    <name type="scientific">Caproicibacter fermentans</name>
    <dbReference type="NCBI Taxonomy" id="2576756"/>
    <lineage>
        <taxon>Bacteria</taxon>
        <taxon>Bacillati</taxon>
        <taxon>Bacillota</taxon>
        <taxon>Clostridia</taxon>
        <taxon>Eubacteriales</taxon>
        <taxon>Acutalibacteraceae</taxon>
        <taxon>Caproicibacter</taxon>
    </lineage>
</organism>
<keyword evidence="2" id="KW-1185">Reference proteome</keyword>
<name>A0A6N8HYY4_9FIRM</name>
<reference evidence="1 2" key="1">
    <citation type="submission" date="2019-09" db="EMBL/GenBank/DDBJ databases">
        <title>Genome sequence of Clostridium sp. EA1.</title>
        <authorList>
            <person name="Poehlein A."/>
            <person name="Bengelsdorf F.R."/>
            <person name="Daniel R."/>
        </authorList>
    </citation>
    <scope>NUCLEOTIDE SEQUENCE [LARGE SCALE GENOMIC DNA]</scope>
    <source>
        <strain evidence="1 2">EA1</strain>
    </source>
</reference>
<evidence type="ECO:0000313" key="1">
    <source>
        <dbReference type="EMBL" id="MVB11061.1"/>
    </source>
</evidence>
<evidence type="ECO:0000313" key="2">
    <source>
        <dbReference type="Proteomes" id="UP000469440"/>
    </source>
</evidence>
<protein>
    <submittedName>
        <fullName evidence="1">Uncharacterized protein</fullName>
    </submittedName>
</protein>
<dbReference type="Proteomes" id="UP000469440">
    <property type="component" value="Unassembled WGS sequence"/>
</dbReference>
<gene>
    <name evidence="1" type="ORF">CAFE_17630</name>
</gene>
<dbReference type="RefSeq" id="WP_166525101.1">
    <property type="nucleotide sequence ID" value="NZ_VWXL01000052.1"/>
</dbReference>
<proteinExistence type="predicted"/>
<comment type="caution">
    <text evidence="1">The sequence shown here is derived from an EMBL/GenBank/DDBJ whole genome shotgun (WGS) entry which is preliminary data.</text>
</comment>